<dbReference type="InterPro" id="IPR018193">
    <property type="entry name" value="Glyc_kinase_flavodox-like_fold"/>
</dbReference>
<dbReference type="Gene3D" id="3.40.50.10350">
    <property type="entry name" value="Glycerate kinase, domain 1"/>
    <property type="match status" value="1"/>
</dbReference>
<dbReference type="Pfam" id="PF02595">
    <property type="entry name" value="Gly_kinase"/>
    <property type="match status" value="1"/>
</dbReference>
<keyword evidence="6" id="KW-1185">Reference proteome</keyword>
<dbReference type="Proteomes" id="UP000009336">
    <property type="component" value="Unassembled WGS sequence"/>
</dbReference>
<dbReference type="PANTHER" id="PTHR21599">
    <property type="entry name" value="GLYCERATE KINASE"/>
    <property type="match status" value="1"/>
</dbReference>
<gene>
    <name evidence="5" type="ORF">OOA_12645</name>
</gene>
<dbReference type="STRING" id="1141662.OOA_12645"/>
<dbReference type="NCBIfam" id="TIGR00045">
    <property type="entry name" value="glycerate kinase"/>
    <property type="match status" value="1"/>
</dbReference>
<evidence type="ECO:0000256" key="2">
    <source>
        <dbReference type="ARBA" id="ARBA00022679"/>
    </source>
</evidence>
<dbReference type="InterPro" id="IPR004381">
    <property type="entry name" value="Glycerate_kinase"/>
</dbReference>
<protein>
    <submittedName>
        <fullName evidence="5">Glycerate kinase II</fullName>
    </submittedName>
</protein>
<comment type="similarity">
    <text evidence="1 4">Belongs to the glycerate kinase type-1 family.</text>
</comment>
<dbReference type="Gene3D" id="3.90.1510.10">
    <property type="entry name" value="Glycerate kinase, domain 2"/>
    <property type="match status" value="1"/>
</dbReference>
<proteinExistence type="inferred from homology"/>
<dbReference type="RefSeq" id="WP_008912523.1">
    <property type="nucleotide sequence ID" value="NZ_KB233223.1"/>
</dbReference>
<dbReference type="GO" id="GO:0031388">
    <property type="term" value="P:organic acid phosphorylation"/>
    <property type="evidence" value="ECO:0007669"/>
    <property type="project" value="UniProtKB-UniRule"/>
</dbReference>
<dbReference type="InterPro" id="IPR036129">
    <property type="entry name" value="Glycerate_kinase_sf"/>
</dbReference>
<evidence type="ECO:0000313" key="5">
    <source>
        <dbReference type="EMBL" id="EKT60264.1"/>
    </source>
</evidence>
<dbReference type="OrthoDB" id="9774290at2"/>
<evidence type="ECO:0000313" key="6">
    <source>
        <dbReference type="Proteomes" id="UP000009336"/>
    </source>
</evidence>
<dbReference type="InterPro" id="IPR018197">
    <property type="entry name" value="Glycerate_kinase_RE-like"/>
</dbReference>
<evidence type="ECO:0000256" key="3">
    <source>
        <dbReference type="ARBA" id="ARBA00022777"/>
    </source>
</evidence>
<dbReference type="eggNOG" id="COG1929">
    <property type="taxonomic scope" value="Bacteria"/>
</dbReference>
<dbReference type="PANTHER" id="PTHR21599:SF0">
    <property type="entry name" value="GLYCERATE KINASE"/>
    <property type="match status" value="1"/>
</dbReference>
<sequence length="385" mass="39658">MKIIIAPDSFKESMSAELAANAVKQGFQSVFPDANYLCLPIADGGEGTVDALIAAIGGERVTLEVSGPLNEPVIASYGLLHQGRTAVIEMAEASGLMLVEPSDRNPMLTSSYGTGQLIKDALNKSVKQIILGIGGSATVDGGVGMLQALGVHFYDNQQQVLGLGGEVLNHIATIDISGLDPRLKDCTIDVACDVDNPLVGERGAAAVFGPQKGATPEMVLTLDKGLNQFANVIEGITGTDYRHLAGGGAAGGISVAAAAFMEAQLKAGIDIVIQAVNLEKELIDTDLVIVGEGSMDGQTAGGKAPIGIAKMAAKHNVPVIALSGVLGKGVEALHQEGIDALFSILPRLCTLQDALAEGAINLQQAAYNVAKVLKIGQQLSMNKSN</sequence>
<accession>K8WI92</accession>
<keyword evidence="3 4" id="KW-0418">Kinase</keyword>
<reference evidence="5 6" key="1">
    <citation type="journal article" date="2012" name="BMC Genomics">
        <title>Comparative genomics of bacteria in the genus Providencia isolated from wild Drosophila melanogaster.</title>
        <authorList>
            <person name="Galac M.R."/>
            <person name="Lazzaro B.P."/>
        </authorList>
    </citation>
    <scope>NUCLEOTIDE SEQUENCE [LARGE SCALE GENOMIC DNA]</scope>
    <source>
        <strain evidence="5 6">DSM 19968</strain>
    </source>
</reference>
<dbReference type="HOGENOM" id="CLU_028255_0_1_6"/>
<dbReference type="PIRSF" id="PIRSF006078">
    <property type="entry name" value="GlxK"/>
    <property type="match status" value="1"/>
</dbReference>
<name>K8WI92_9GAMM</name>
<dbReference type="AlphaFoldDB" id="K8WI92"/>
<evidence type="ECO:0000256" key="1">
    <source>
        <dbReference type="ARBA" id="ARBA00006284"/>
    </source>
</evidence>
<evidence type="ECO:0000256" key="4">
    <source>
        <dbReference type="PIRNR" id="PIRNR006078"/>
    </source>
</evidence>
<dbReference type="GO" id="GO:0008887">
    <property type="term" value="F:glycerate kinase activity"/>
    <property type="evidence" value="ECO:0007669"/>
    <property type="project" value="UniProtKB-UniRule"/>
</dbReference>
<dbReference type="EMBL" id="AKKL01000034">
    <property type="protein sequence ID" value="EKT60264.1"/>
    <property type="molecule type" value="Genomic_DNA"/>
</dbReference>
<comment type="caution">
    <text evidence="5">The sequence shown here is derived from an EMBL/GenBank/DDBJ whole genome shotgun (WGS) entry which is preliminary data.</text>
</comment>
<keyword evidence="2 4" id="KW-0808">Transferase</keyword>
<dbReference type="PATRIC" id="fig|1141662.3.peg.2567"/>
<organism evidence="5 6">
    <name type="scientific">Providencia burhodogranariea DSM 19968</name>
    <dbReference type="NCBI Taxonomy" id="1141662"/>
    <lineage>
        <taxon>Bacteria</taxon>
        <taxon>Pseudomonadati</taxon>
        <taxon>Pseudomonadota</taxon>
        <taxon>Gammaproteobacteria</taxon>
        <taxon>Enterobacterales</taxon>
        <taxon>Morganellaceae</taxon>
        <taxon>Providencia</taxon>
    </lineage>
</organism>
<dbReference type="SUPFAM" id="SSF110738">
    <property type="entry name" value="Glycerate kinase I"/>
    <property type="match status" value="1"/>
</dbReference>